<dbReference type="GeneID" id="82891131"/>
<gene>
    <name evidence="2" type="ORF">NQ491_05315</name>
</gene>
<keyword evidence="1" id="KW-0732">Signal</keyword>
<protein>
    <recommendedName>
        <fullName evidence="4">Tetratricopeptide repeat protein</fullName>
    </recommendedName>
</protein>
<dbReference type="SUPFAM" id="SSF48452">
    <property type="entry name" value="TPR-like"/>
    <property type="match status" value="1"/>
</dbReference>
<feature type="signal peptide" evidence="1">
    <location>
        <begin position="1"/>
        <end position="21"/>
    </location>
</feature>
<dbReference type="RefSeq" id="WP_147524778.1">
    <property type="nucleotide sequence ID" value="NZ_CAPH01000017.1"/>
</dbReference>
<keyword evidence="3" id="KW-1185">Reference proteome</keyword>
<proteinExistence type="predicted"/>
<evidence type="ECO:0008006" key="4">
    <source>
        <dbReference type="Google" id="ProtNLM"/>
    </source>
</evidence>
<reference evidence="2" key="1">
    <citation type="journal article" date="2022" name="Cell">
        <title>Design, construction, and in vivo augmentation of a complex gut microbiome.</title>
        <authorList>
            <person name="Cheng A.G."/>
            <person name="Ho P.Y."/>
            <person name="Aranda-Diaz A."/>
            <person name="Jain S."/>
            <person name="Yu F.B."/>
            <person name="Meng X."/>
            <person name="Wang M."/>
            <person name="Iakiviak M."/>
            <person name="Nagashima K."/>
            <person name="Zhao A."/>
            <person name="Murugkar P."/>
            <person name="Patil A."/>
            <person name="Atabakhsh K."/>
            <person name="Weakley A."/>
            <person name="Yan J."/>
            <person name="Brumbaugh A.R."/>
            <person name="Higginbottom S."/>
            <person name="Dimas A."/>
            <person name="Shiver A.L."/>
            <person name="Deutschbauer A."/>
            <person name="Neff N."/>
            <person name="Sonnenburg J.L."/>
            <person name="Huang K.C."/>
            <person name="Fischbach M.A."/>
        </authorList>
    </citation>
    <scope>NUCLEOTIDE SEQUENCE</scope>
    <source>
        <strain evidence="2">AP11</strain>
    </source>
</reference>
<dbReference type="InterPro" id="IPR011990">
    <property type="entry name" value="TPR-like_helical_dom_sf"/>
</dbReference>
<feature type="chain" id="PRO_5045346736" description="Tetratricopeptide repeat protein" evidence="1">
    <location>
        <begin position="22"/>
        <end position="430"/>
    </location>
</feature>
<accession>A0ABY5V254</accession>
<organism evidence="2 3">
    <name type="scientific">Alistipes ihumii AP11</name>
    <dbReference type="NCBI Taxonomy" id="1211813"/>
    <lineage>
        <taxon>Bacteria</taxon>
        <taxon>Pseudomonadati</taxon>
        <taxon>Bacteroidota</taxon>
        <taxon>Bacteroidia</taxon>
        <taxon>Bacteroidales</taxon>
        <taxon>Rikenellaceae</taxon>
        <taxon>Alistipes</taxon>
    </lineage>
</organism>
<name>A0ABY5V254_9BACT</name>
<dbReference type="Proteomes" id="UP001059295">
    <property type="component" value="Chromosome"/>
</dbReference>
<evidence type="ECO:0000256" key="1">
    <source>
        <dbReference type="SAM" id="SignalP"/>
    </source>
</evidence>
<dbReference type="Gene3D" id="1.25.40.10">
    <property type="entry name" value="Tetratricopeptide repeat domain"/>
    <property type="match status" value="1"/>
</dbReference>
<evidence type="ECO:0000313" key="3">
    <source>
        <dbReference type="Proteomes" id="UP001059295"/>
    </source>
</evidence>
<dbReference type="EMBL" id="CP102294">
    <property type="protein sequence ID" value="UWN58192.1"/>
    <property type="molecule type" value="Genomic_DNA"/>
</dbReference>
<evidence type="ECO:0000313" key="2">
    <source>
        <dbReference type="EMBL" id="UWN58192.1"/>
    </source>
</evidence>
<sequence>MKALLFALSFFLLAFRSPAQVQGLKEQALESFRRERYDEAVALMERAAEADPTDAESWYYLGFFNHYRAYDSRPLKGYDFSYSERVFSYLDRALELDPSLGDARYFYGAECSANAFHAMRERDLERLRHFYEKAFLKGAYPPWLLELGRNMLDGCDRDAILFAGGNGDFDVCSYLQLHEGYRRDVSVLPVGYTDRPWYAGYLRDGLEGAQRPLALSLSDEQILEMRPFKWDTLEVRIPVSEALREEFSLPEDAVLAWTVAPDFASERLNGKLNDEKARPRTYLSPQRAVMLQIVEDNYASRPIFFSRMGNPFFFAGLDRFFSHGGLVSRLLPFPTAGTAHETDVPRLERLLRADRLKEVRSVATTDIPRISGCLFVYTEALARLAAYYRKAGRKEDLRALAGLYRRYLMPVLSSGREDALLEELEQASGS</sequence>